<proteinExistence type="predicted"/>
<keyword evidence="3" id="KW-1185">Reference proteome</keyword>
<sequence length="69" mass="7258">MKAEQERRAAIEGEIESAKLISDATAATGMGLNRGVKGVYSTGQPHPFPDRKTSYRVPLGAPEGVACGQ</sequence>
<protein>
    <submittedName>
        <fullName evidence="2">Uncharacterized protein</fullName>
    </submittedName>
</protein>
<accession>A0AAE1VK93</accession>
<dbReference type="Proteomes" id="UP001291623">
    <property type="component" value="Unassembled WGS sequence"/>
</dbReference>
<dbReference type="EMBL" id="JAVYJV010000007">
    <property type="protein sequence ID" value="KAK4366986.1"/>
    <property type="molecule type" value="Genomic_DNA"/>
</dbReference>
<evidence type="ECO:0000313" key="2">
    <source>
        <dbReference type="EMBL" id="KAK4366986.1"/>
    </source>
</evidence>
<comment type="caution">
    <text evidence="2">The sequence shown here is derived from an EMBL/GenBank/DDBJ whole genome shotgun (WGS) entry which is preliminary data.</text>
</comment>
<reference evidence="2" key="1">
    <citation type="submission" date="2023-12" db="EMBL/GenBank/DDBJ databases">
        <title>Genome assembly of Anisodus tanguticus.</title>
        <authorList>
            <person name="Wang Y.-J."/>
        </authorList>
    </citation>
    <scope>NUCLEOTIDE SEQUENCE</scope>
    <source>
        <strain evidence="2">KB-2021</strain>
        <tissue evidence="2">Leaf</tissue>
    </source>
</reference>
<gene>
    <name evidence="2" type="ORF">RND71_014866</name>
</gene>
<organism evidence="2 3">
    <name type="scientific">Anisodus tanguticus</name>
    <dbReference type="NCBI Taxonomy" id="243964"/>
    <lineage>
        <taxon>Eukaryota</taxon>
        <taxon>Viridiplantae</taxon>
        <taxon>Streptophyta</taxon>
        <taxon>Embryophyta</taxon>
        <taxon>Tracheophyta</taxon>
        <taxon>Spermatophyta</taxon>
        <taxon>Magnoliopsida</taxon>
        <taxon>eudicotyledons</taxon>
        <taxon>Gunneridae</taxon>
        <taxon>Pentapetalae</taxon>
        <taxon>asterids</taxon>
        <taxon>lamiids</taxon>
        <taxon>Solanales</taxon>
        <taxon>Solanaceae</taxon>
        <taxon>Solanoideae</taxon>
        <taxon>Hyoscyameae</taxon>
        <taxon>Anisodus</taxon>
    </lineage>
</organism>
<evidence type="ECO:0000256" key="1">
    <source>
        <dbReference type="SAM" id="MobiDB-lite"/>
    </source>
</evidence>
<evidence type="ECO:0000313" key="3">
    <source>
        <dbReference type="Proteomes" id="UP001291623"/>
    </source>
</evidence>
<dbReference type="AlphaFoldDB" id="A0AAE1VK93"/>
<name>A0AAE1VK93_9SOLA</name>
<feature type="region of interest" description="Disordered" evidence="1">
    <location>
        <begin position="38"/>
        <end position="57"/>
    </location>
</feature>